<evidence type="ECO:0000313" key="2">
    <source>
        <dbReference type="EMBL" id="MBC9713002.1"/>
    </source>
</evidence>
<organism evidence="2 3">
    <name type="scientific">Streptomyces polyasparticus</name>
    <dbReference type="NCBI Taxonomy" id="2767826"/>
    <lineage>
        <taxon>Bacteria</taxon>
        <taxon>Bacillati</taxon>
        <taxon>Actinomycetota</taxon>
        <taxon>Actinomycetes</taxon>
        <taxon>Kitasatosporales</taxon>
        <taxon>Streptomycetaceae</taxon>
        <taxon>Streptomyces</taxon>
    </lineage>
</organism>
<reference evidence="2 3" key="1">
    <citation type="submission" date="2020-08" db="EMBL/GenBank/DDBJ databases">
        <title>Genemic of Streptomyces polyaspartic.</title>
        <authorList>
            <person name="Liu W."/>
        </authorList>
    </citation>
    <scope>NUCLEOTIDE SEQUENCE [LARGE SCALE GENOMIC DNA]</scope>
    <source>
        <strain evidence="2 3">TRM66268-LWL</strain>
    </source>
</reference>
<evidence type="ECO:0000256" key="1">
    <source>
        <dbReference type="SAM" id="SignalP"/>
    </source>
</evidence>
<feature type="signal peptide" evidence="1">
    <location>
        <begin position="1"/>
        <end position="29"/>
    </location>
</feature>
<proteinExistence type="predicted"/>
<accession>A0ABR7SBZ5</accession>
<sequence>MTKTMPKRATLCAATAGALLCATVTTGFTAVPDVTLPERTARDAVLTEHFALLTDASAALVTVGDAAGTVLRGEKNKDRLHGKQTAGHAGLDKFLARAPGKGTGATPGPDRKARVDSLKGHLDRLVAATDDAGTEQAAADLSTDVGAFMVGTSAELGLDAAAQQAVPVAEAPRVPKGQAKKHYTQNFTLVTAVSEALAPVGEFAGSVLGGETDPATLATQQAACESELEELDNLLGGFAGGSPSYRAADSALRTTVRAVRTHLAALAAGADSGAAAELDGDTTRLLFQTGHRVGQRPAP</sequence>
<dbReference type="Proteomes" id="UP000642284">
    <property type="component" value="Unassembled WGS sequence"/>
</dbReference>
<comment type="caution">
    <text evidence="2">The sequence shown here is derived from an EMBL/GenBank/DDBJ whole genome shotgun (WGS) entry which is preliminary data.</text>
</comment>
<keyword evidence="1" id="KW-0732">Signal</keyword>
<evidence type="ECO:0000313" key="3">
    <source>
        <dbReference type="Proteomes" id="UP000642284"/>
    </source>
</evidence>
<feature type="chain" id="PRO_5045872773" evidence="1">
    <location>
        <begin position="30"/>
        <end position="299"/>
    </location>
</feature>
<gene>
    <name evidence="2" type="ORF">H9Y04_10525</name>
</gene>
<dbReference type="RefSeq" id="WP_187813465.1">
    <property type="nucleotide sequence ID" value="NZ_JACTVJ010000005.1"/>
</dbReference>
<keyword evidence="3" id="KW-1185">Reference proteome</keyword>
<name>A0ABR7SBZ5_9ACTN</name>
<protein>
    <submittedName>
        <fullName evidence="2">Uncharacterized protein</fullName>
    </submittedName>
</protein>
<dbReference type="EMBL" id="JACTVJ010000005">
    <property type="protein sequence ID" value="MBC9713002.1"/>
    <property type="molecule type" value="Genomic_DNA"/>
</dbReference>